<dbReference type="Pfam" id="PF03131">
    <property type="entry name" value="bZIP_Maf"/>
    <property type="match status" value="1"/>
</dbReference>
<sequence length="757" mass="81730">MVASSGEESASDAHHGPATTMRRRRCLRRRMHVQAMRRSTSTEKNPTEAQSNWPFWWLGAAAIAVFVTPGLSSAILNPKHSMHELAMDRLWASFGEEQRWWMPESQKADKMIFTPNYDDEHFFDAFKKPRPQGVRYRDDETLHRIAMQQLHAYPVMVQERPRPEMMDQGESSGGSANNRMMNDPTLEDIDLIDVLWREDIEREKSGGASVAPGVGLHPSDQVERDLQLLTEKSVQAPLTLEESSRYEDLSKCYFEDFYSNRRFAGEFASGKSIRRGAVGSSTFTSSAPSSSSPSCSSSTPSSSAAASSRARASSSSSTVTQSGTASFSSDEDVKPRTPVPSDADVDALFEDLGKECGELNMLMPTEGAGMNCPLPPQGTITSPASVAPPPTSAVPSHSLPIGYTGPMPTADTLLQNVSLATIAPYNLANLTELDFMVRDGSLTTAAASQQMLPSIVGSLSAVNGTNGFPEPTQFWFESTPDGTASYQSRQPVLNMSTLQLPPLLGMQVGGGGAEDLQQHQQAAAGAADDMNMPPAHHELTTLTGRMPVYETRPVNARTASMSSTNETQSLGAASSSSSSSSSPHYSSTSTQGGAGSDGENRSPRSRFYGKLAPPQAPRSSAASISLFDDDDDLDGDATGFFRSPSLNGTSLHSHSGGLNSAVAPRRRGRQSKDEQLASANGLPVSAAEISEMSLPDLQKLLKVESLTEPQRQLIRKIRRRGKNKVAARTCRQRRGVARTDHVGGYESSRVLGYSNRH</sequence>
<keyword evidence="9" id="KW-1185">Reference proteome</keyword>
<dbReference type="PROSITE" id="PS00036">
    <property type="entry name" value="BZIP_BASIC"/>
    <property type="match status" value="1"/>
</dbReference>
<feature type="compositionally biased region" description="Polar residues" evidence="6">
    <location>
        <begin position="169"/>
        <end position="180"/>
    </location>
</feature>
<dbReference type="InterPro" id="IPR004827">
    <property type="entry name" value="bZIP"/>
</dbReference>
<evidence type="ECO:0000256" key="2">
    <source>
        <dbReference type="ARBA" id="ARBA00023125"/>
    </source>
</evidence>
<feature type="region of interest" description="Disordered" evidence="6">
    <location>
        <begin position="278"/>
        <end position="344"/>
    </location>
</feature>
<evidence type="ECO:0000256" key="5">
    <source>
        <dbReference type="ARBA" id="ARBA00023242"/>
    </source>
</evidence>
<dbReference type="Proteomes" id="UP001432027">
    <property type="component" value="Unassembled WGS sequence"/>
</dbReference>
<evidence type="ECO:0000256" key="4">
    <source>
        <dbReference type="ARBA" id="ARBA00023163"/>
    </source>
</evidence>
<feature type="region of interest" description="Disordered" evidence="6">
    <location>
        <begin position="509"/>
        <end position="627"/>
    </location>
</feature>
<feature type="compositionally biased region" description="Low complexity" evidence="6">
    <location>
        <begin position="280"/>
        <end position="326"/>
    </location>
</feature>
<keyword evidence="4" id="KW-0804">Transcription</keyword>
<feature type="compositionally biased region" description="Polar residues" evidence="6">
    <location>
        <begin position="557"/>
        <end position="573"/>
    </location>
</feature>
<feature type="region of interest" description="Disordered" evidence="6">
    <location>
        <begin position="1"/>
        <end position="25"/>
    </location>
</feature>
<dbReference type="Gene3D" id="1.10.880.10">
    <property type="entry name" value="Transcription factor, Skn-1-like, DNA-binding domain"/>
    <property type="match status" value="1"/>
</dbReference>
<comment type="caution">
    <text evidence="8">The sequence shown here is derived from an EMBL/GenBank/DDBJ whole genome shotgun (WGS) entry which is preliminary data.</text>
</comment>
<keyword evidence="1" id="KW-0805">Transcription regulation</keyword>
<evidence type="ECO:0000313" key="8">
    <source>
        <dbReference type="EMBL" id="GMS96982.1"/>
    </source>
</evidence>
<protein>
    <recommendedName>
        <fullName evidence="7">BZIP domain-containing protein</fullName>
    </recommendedName>
</protein>
<dbReference type="SUPFAM" id="SSF47454">
    <property type="entry name" value="A DNA-binding domain in eukaryotic transcription factors"/>
    <property type="match status" value="1"/>
</dbReference>
<proteinExistence type="predicted"/>
<feature type="region of interest" description="Disordered" evidence="6">
    <location>
        <begin position="646"/>
        <end position="679"/>
    </location>
</feature>
<evidence type="ECO:0000256" key="3">
    <source>
        <dbReference type="ARBA" id="ARBA00023159"/>
    </source>
</evidence>
<name>A0AAV5TRX7_9BILA</name>
<dbReference type="GO" id="GO:0005634">
    <property type="term" value="C:nucleus"/>
    <property type="evidence" value="ECO:0007669"/>
    <property type="project" value="TreeGrafter"/>
</dbReference>
<dbReference type="InterPro" id="IPR004826">
    <property type="entry name" value="bZIP_Maf"/>
</dbReference>
<evidence type="ECO:0000313" key="9">
    <source>
        <dbReference type="Proteomes" id="UP001432027"/>
    </source>
</evidence>
<accession>A0AAV5TRX7</accession>
<evidence type="ECO:0000256" key="6">
    <source>
        <dbReference type="SAM" id="MobiDB-lite"/>
    </source>
</evidence>
<dbReference type="PANTHER" id="PTHR24411:SF55">
    <property type="entry name" value="SEGMENTATION PROTEIN CAP'N'COLLAR"/>
    <property type="match status" value="1"/>
</dbReference>
<dbReference type="PANTHER" id="PTHR24411">
    <property type="entry name" value="NUCLEAR FACTOR ERYTHROID 2-RELATED FACTOR"/>
    <property type="match status" value="1"/>
</dbReference>
<evidence type="ECO:0000256" key="1">
    <source>
        <dbReference type="ARBA" id="ARBA00023015"/>
    </source>
</evidence>
<keyword evidence="5" id="KW-0539">Nucleus</keyword>
<reference evidence="8" key="1">
    <citation type="submission" date="2023-10" db="EMBL/GenBank/DDBJ databases">
        <title>Genome assembly of Pristionchus species.</title>
        <authorList>
            <person name="Yoshida K."/>
            <person name="Sommer R.J."/>
        </authorList>
    </citation>
    <scope>NUCLEOTIDE SEQUENCE</scope>
    <source>
        <strain evidence="8">RS0144</strain>
    </source>
</reference>
<keyword evidence="3" id="KW-0010">Activator</keyword>
<organism evidence="8 9">
    <name type="scientific">Pristionchus entomophagus</name>
    <dbReference type="NCBI Taxonomy" id="358040"/>
    <lineage>
        <taxon>Eukaryota</taxon>
        <taxon>Metazoa</taxon>
        <taxon>Ecdysozoa</taxon>
        <taxon>Nematoda</taxon>
        <taxon>Chromadorea</taxon>
        <taxon>Rhabditida</taxon>
        <taxon>Rhabditina</taxon>
        <taxon>Diplogasteromorpha</taxon>
        <taxon>Diplogasteroidea</taxon>
        <taxon>Neodiplogasteridae</taxon>
        <taxon>Pristionchus</taxon>
    </lineage>
</organism>
<feature type="compositionally biased region" description="Low complexity" evidence="6">
    <location>
        <begin position="574"/>
        <end position="589"/>
    </location>
</feature>
<gene>
    <name evidence="8" type="ORF">PENTCL1PPCAC_19157</name>
</gene>
<dbReference type="GO" id="GO:0000978">
    <property type="term" value="F:RNA polymerase II cis-regulatory region sequence-specific DNA binding"/>
    <property type="evidence" value="ECO:0007669"/>
    <property type="project" value="InterPro"/>
</dbReference>
<dbReference type="InterPro" id="IPR047167">
    <property type="entry name" value="NFE2-like"/>
</dbReference>
<dbReference type="EMBL" id="BTSX01000004">
    <property type="protein sequence ID" value="GMS96982.1"/>
    <property type="molecule type" value="Genomic_DNA"/>
</dbReference>
<dbReference type="GO" id="GO:0000981">
    <property type="term" value="F:DNA-binding transcription factor activity, RNA polymerase II-specific"/>
    <property type="evidence" value="ECO:0007669"/>
    <property type="project" value="TreeGrafter"/>
</dbReference>
<evidence type="ECO:0000259" key="7">
    <source>
        <dbReference type="PROSITE" id="PS00036"/>
    </source>
</evidence>
<feature type="domain" description="BZIP" evidence="7">
    <location>
        <begin position="718"/>
        <end position="733"/>
    </location>
</feature>
<dbReference type="AlphaFoldDB" id="A0AAV5TRX7"/>
<keyword evidence="2" id="KW-0238">DNA-binding</keyword>
<feature type="compositionally biased region" description="Low complexity" evidence="6">
    <location>
        <begin position="518"/>
        <end position="527"/>
    </location>
</feature>
<feature type="compositionally biased region" description="Polar residues" evidence="6">
    <location>
        <begin position="646"/>
        <end position="658"/>
    </location>
</feature>
<feature type="region of interest" description="Disordered" evidence="6">
    <location>
        <begin position="164"/>
        <end position="183"/>
    </location>
</feature>
<dbReference type="InterPro" id="IPR008917">
    <property type="entry name" value="TF_DNA-bd_sf"/>
</dbReference>